<dbReference type="OrthoDB" id="5771769at2759"/>
<dbReference type="Proteomes" id="UP000784294">
    <property type="component" value="Unassembled WGS sequence"/>
</dbReference>
<gene>
    <name evidence="1" type="ORF">PXEA_LOCUS539</name>
</gene>
<keyword evidence="2" id="KW-1185">Reference proteome</keyword>
<reference evidence="1" key="1">
    <citation type="submission" date="2018-11" db="EMBL/GenBank/DDBJ databases">
        <authorList>
            <consortium name="Pathogen Informatics"/>
        </authorList>
    </citation>
    <scope>NUCLEOTIDE SEQUENCE</scope>
</reference>
<name>A0A448WAM7_9PLAT</name>
<dbReference type="AlphaFoldDB" id="A0A448WAM7"/>
<dbReference type="EMBL" id="CAAALY010001008">
    <property type="protein sequence ID" value="VEL07099.1"/>
    <property type="molecule type" value="Genomic_DNA"/>
</dbReference>
<comment type="caution">
    <text evidence="1">The sequence shown here is derived from an EMBL/GenBank/DDBJ whole genome shotgun (WGS) entry which is preliminary data.</text>
</comment>
<proteinExistence type="predicted"/>
<evidence type="ECO:0000313" key="2">
    <source>
        <dbReference type="Proteomes" id="UP000784294"/>
    </source>
</evidence>
<protein>
    <submittedName>
        <fullName evidence="1">Uncharacterized protein</fullName>
    </submittedName>
</protein>
<evidence type="ECO:0000313" key="1">
    <source>
        <dbReference type="EMBL" id="VEL07099.1"/>
    </source>
</evidence>
<accession>A0A448WAM7</accession>
<organism evidence="1 2">
    <name type="scientific">Protopolystoma xenopodis</name>
    <dbReference type="NCBI Taxonomy" id="117903"/>
    <lineage>
        <taxon>Eukaryota</taxon>
        <taxon>Metazoa</taxon>
        <taxon>Spiralia</taxon>
        <taxon>Lophotrochozoa</taxon>
        <taxon>Platyhelminthes</taxon>
        <taxon>Monogenea</taxon>
        <taxon>Polyopisthocotylea</taxon>
        <taxon>Polystomatidea</taxon>
        <taxon>Polystomatidae</taxon>
        <taxon>Protopolystoma</taxon>
    </lineage>
</organism>
<sequence length="96" mass="11004">MSVLRRLTPLLDDMNTEHHQVIAKLRTAKPQLDFPILYTEMFRLTEAEECELAQARTEQIQSHAQVQTQAYSQMNVHLPAYGLSLPNSAETNNDHN</sequence>